<reference evidence="2 3" key="1">
    <citation type="submission" date="2021-06" db="EMBL/GenBank/DDBJ databases">
        <title>Clostridia strains as spoilage organisms.</title>
        <authorList>
            <person name="Wambui J."/>
            <person name="Stephan R."/>
            <person name="Stevens M.J.A."/>
        </authorList>
    </citation>
    <scope>NUCLEOTIDE SEQUENCE [LARGE SCALE GENOMIC DNA]</scope>
    <source>
        <strain evidence="2 3">DSM 14204</strain>
    </source>
</reference>
<comment type="caution">
    <text evidence="2">The sequence shown here is derived from an EMBL/GenBank/DDBJ whole genome shotgun (WGS) entry which is preliminary data.</text>
</comment>
<feature type="region of interest" description="Disordered" evidence="1">
    <location>
        <begin position="1"/>
        <end position="22"/>
    </location>
</feature>
<keyword evidence="3" id="KW-1185">Reference proteome</keyword>
<dbReference type="RefSeq" id="WP_216151352.1">
    <property type="nucleotide sequence ID" value="NZ_JAHLDV010000069.1"/>
</dbReference>
<proteinExistence type="predicted"/>
<feature type="compositionally biased region" description="Basic and acidic residues" evidence="1">
    <location>
        <begin position="1"/>
        <end position="11"/>
    </location>
</feature>
<dbReference type="Proteomes" id="UP000776252">
    <property type="component" value="Unassembled WGS sequence"/>
</dbReference>
<gene>
    <name evidence="2" type="ORF">KPL37_17540</name>
</gene>
<protein>
    <submittedName>
        <fullName evidence="2">Uncharacterized protein</fullName>
    </submittedName>
</protein>
<organism evidence="2 3">
    <name type="scientific">Clostridium frigoris</name>
    <dbReference type="NCBI Taxonomy" id="205327"/>
    <lineage>
        <taxon>Bacteria</taxon>
        <taxon>Bacillati</taxon>
        <taxon>Bacillota</taxon>
        <taxon>Clostridia</taxon>
        <taxon>Eubacteriales</taxon>
        <taxon>Clostridiaceae</taxon>
        <taxon>Clostridium</taxon>
    </lineage>
</organism>
<name>A0ABS6BY29_9CLOT</name>
<dbReference type="EMBL" id="JAHLDV010000069">
    <property type="protein sequence ID" value="MBU3161513.1"/>
    <property type="molecule type" value="Genomic_DNA"/>
</dbReference>
<accession>A0ABS6BY29</accession>
<sequence>MYENNLEKIEKSNGISNDDSMNKIADDIEPRVMGQSSTDDLVNEVNEIIMKNEMNMF</sequence>
<evidence type="ECO:0000313" key="2">
    <source>
        <dbReference type="EMBL" id="MBU3161513.1"/>
    </source>
</evidence>
<evidence type="ECO:0000313" key="3">
    <source>
        <dbReference type="Proteomes" id="UP000776252"/>
    </source>
</evidence>
<evidence type="ECO:0000256" key="1">
    <source>
        <dbReference type="SAM" id="MobiDB-lite"/>
    </source>
</evidence>